<evidence type="ECO:0000259" key="1">
    <source>
        <dbReference type="Pfam" id="PF01208"/>
    </source>
</evidence>
<dbReference type="GO" id="GO:0006779">
    <property type="term" value="P:porphyrin-containing compound biosynthetic process"/>
    <property type="evidence" value="ECO:0007669"/>
    <property type="project" value="InterPro"/>
</dbReference>
<dbReference type="InterPro" id="IPR000257">
    <property type="entry name" value="Uroporphyrinogen_deCOase"/>
</dbReference>
<reference evidence="2 3" key="1">
    <citation type="journal article" date="2021" name="Nat. Commun.">
        <title>Isolation of a member of the candidate phylum Atribacteria reveals a unique cell membrane structure.</title>
        <authorList>
            <person name="Taiki K."/>
            <person name="Nobu M.K."/>
            <person name="Kusada H."/>
            <person name="Meng X.-Y."/>
            <person name="Hosoki N."/>
            <person name="Uematsu K."/>
            <person name="Yoshioka H."/>
            <person name="Kamagata Y."/>
            <person name="Tamaki H."/>
        </authorList>
    </citation>
    <scope>NUCLEOTIDE SEQUENCE [LARGE SCALE GENOMIC DNA]</scope>
    <source>
        <strain evidence="2 3">RT761</strain>
    </source>
</reference>
<name>A0A7T1AK49_ATRLM</name>
<feature type="domain" description="Uroporphyrinogen decarboxylase (URO-D)" evidence="1">
    <location>
        <begin position="143"/>
        <end position="357"/>
    </location>
</feature>
<proteinExistence type="predicted"/>
<dbReference type="EMBL" id="CP065383">
    <property type="protein sequence ID" value="QPM67404.1"/>
    <property type="molecule type" value="Genomic_DNA"/>
</dbReference>
<dbReference type="PANTHER" id="PTHR47099:SF1">
    <property type="entry name" value="METHYLCOBAMIDE:COM METHYLTRANSFERASE MTBA"/>
    <property type="match status" value="1"/>
</dbReference>
<dbReference type="KEGG" id="alam:RT761_00607"/>
<dbReference type="InterPro" id="IPR038071">
    <property type="entry name" value="UROD/MetE-like_sf"/>
</dbReference>
<dbReference type="Proteomes" id="UP000594463">
    <property type="component" value="Chromosome"/>
</dbReference>
<dbReference type="PANTHER" id="PTHR47099">
    <property type="entry name" value="METHYLCOBAMIDE:COM METHYLTRANSFERASE MTBA"/>
    <property type="match status" value="1"/>
</dbReference>
<keyword evidence="3" id="KW-1185">Reference proteome</keyword>
<dbReference type="RefSeq" id="WP_218112610.1">
    <property type="nucleotide sequence ID" value="NZ_CP065383.1"/>
</dbReference>
<sequence length="363" mass="41510">MVTREERVLRTIRHDSIDYLPSNIYFASHEKKLSLMETFQFPSLDEFDDFLENHLYLTSPMDDTFRFRGDHEFLKNAEKTVFAKVDWGNGILYDRWGIGYDINTDGICIRHHPLRGKSNLEIENYQAPNLNEPGNLALIEQDIKKYSGDYLVVLVGYFGIFERAWGLLGYEEFMMNMLLEPKLMEGFLDKITQYKIDYAKLTVKLGCKIGHTGDDFGSQKGLMFSKDLWVKFFKPRLAQVWKVYKDAGLPVMHHTCGNVTEIIGDMIDIGLDVLEPVQKVMDFSYLKKEFGKYLTFWGGIGTQDILPFGSPQDVKKMAGKVIETLGKGGGMIIAPDQEIMADVPPENVVALVETIKEKRVSVL</sequence>
<organism evidence="2 3">
    <name type="scientific">Atribacter laminatus</name>
    <dbReference type="NCBI Taxonomy" id="2847778"/>
    <lineage>
        <taxon>Bacteria</taxon>
        <taxon>Pseudomonadati</taxon>
        <taxon>Atribacterota</taxon>
        <taxon>Atribacteria</taxon>
        <taxon>Atribacterales</taxon>
        <taxon>Atribacteraceae</taxon>
        <taxon>Atribacter</taxon>
    </lineage>
</organism>
<evidence type="ECO:0000313" key="3">
    <source>
        <dbReference type="Proteomes" id="UP000594463"/>
    </source>
</evidence>
<protein>
    <submittedName>
        <fullName evidence="2">Uroporphyrinogen decarboxylase</fullName>
        <ecNumber evidence="2">4.1.1.37</ecNumber>
    </submittedName>
</protein>
<gene>
    <name evidence="2" type="primary">hemE_1</name>
    <name evidence="2" type="ORF">RT761_00607</name>
</gene>
<dbReference type="InterPro" id="IPR052024">
    <property type="entry name" value="Methanogen_methyltrans"/>
</dbReference>
<dbReference type="AlphaFoldDB" id="A0A7T1AK49"/>
<evidence type="ECO:0000313" key="2">
    <source>
        <dbReference type="EMBL" id="QPM67404.1"/>
    </source>
</evidence>
<dbReference type="SUPFAM" id="SSF51726">
    <property type="entry name" value="UROD/MetE-like"/>
    <property type="match status" value="1"/>
</dbReference>
<dbReference type="EC" id="4.1.1.37" evidence="2"/>
<keyword evidence="2" id="KW-0456">Lyase</keyword>
<accession>A0A7T1AK49</accession>
<dbReference type="GO" id="GO:0004853">
    <property type="term" value="F:uroporphyrinogen decarboxylase activity"/>
    <property type="evidence" value="ECO:0007669"/>
    <property type="project" value="UniProtKB-EC"/>
</dbReference>
<dbReference type="Gene3D" id="3.20.20.210">
    <property type="match status" value="1"/>
</dbReference>
<dbReference type="Pfam" id="PF01208">
    <property type="entry name" value="URO-D"/>
    <property type="match status" value="1"/>
</dbReference>